<feature type="coiled-coil region" evidence="6">
    <location>
        <begin position="77"/>
        <end position="104"/>
    </location>
</feature>
<accession>A0ABU7KVW1</accession>
<dbReference type="InterPro" id="IPR042177">
    <property type="entry name" value="Cell/Rod_1"/>
</dbReference>
<dbReference type="Proteomes" id="UP001348641">
    <property type="component" value="Unassembled WGS sequence"/>
</dbReference>
<dbReference type="PANTHER" id="PTHR34138:SF1">
    <property type="entry name" value="CELL SHAPE-DETERMINING PROTEIN MREC"/>
    <property type="match status" value="1"/>
</dbReference>
<evidence type="ECO:0000259" key="8">
    <source>
        <dbReference type="Pfam" id="PF04085"/>
    </source>
</evidence>
<dbReference type="PANTHER" id="PTHR34138">
    <property type="entry name" value="CELL SHAPE-DETERMINING PROTEIN MREC"/>
    <property type="match status" value="1"/>
</dbReference>
<evidence type="ECO:0000313" key="10">
    <source>
        <dbReference type="Proteomes" id="UP001348641"/>
    </source>
</evidence>
<comment type="similarity">
    <text evidence="1 5">Belongs to the MreC family.</text>
</comment>
<dbReference type="PIRSF" id="PIRSF038471">
    <property type="entry name" value="MreC"/>
    <property type="match status" value="1"/>
</dbReference>
<organism evidence="9 10">
    <name type="scientific">Nocardiopsis tropica</name>
    <dbReference type="NCBI Taxonomy" id="109330"/>
    <lineage>
        <taxon>Bacteria</taxon>
        <taxon>Bacillati</taxon>
        <taxon>Actinomycetota</taxon>
        <taxon>Actinomycetes</taxon>
        <taxon>Streptosporangiales</taxon>
        <taxon>Nocardiopsidaceae</taxon>
        <taxon>Nocardiopsis</taxon>
    </lineage>
</organism>
<keyword evidence="6" id="KW-0175">Coiled coil</keyword>
<dbReference type="InterPro" id="IPR055342">
    <property type="entry name" value="MreC_beta-barrel_core"/>
</dbReference>
<name>A0ABU7KVW1_9ACTN</name>
<dbReference type="Gene3D" id="2.40.10.340">
    <property type="entry name" value="Rod shape-determining protein MreC, domain 1"/>
    <property type="match status" value="1"/>
</dbReference>
<feature type="compositionally biased region" description="Basic and acidic residues" evidence="7">
    <location>
        <begin position="294"/>
        <end position="306"/>
    </location>
</feature>
<evidence type="ECO:0000256" key="1">
    <source>
        <dbReference type="ARBA" id="ARBA00009369"/>
    </source>
</evidence>
<feature type="region of interest" description="Disordered" evidence="7">
    <location>
        <begin position="279"/>
        <end position="306"/>
    </location>
</feature>
<dbReference type="InterPro" id="IPR042175">
    <property type="entry name" value="Cell/Rod_MreC_2"/>
</dbReference>
<evidence type="ECO:0000256" key="6">
    <source>
        <dbReference type="SAM" id="Coils"/>
    </source>
</evidence>
<dbReference type="Pfam" id="PF04085">
    <property type="entry name" value="MreC"/>
    <property type="match status" value="1"/>
</dbReference>
<dbReference type="EMBL" id="JAUUCC010000072">
    <property type="protein sequence ID" value="MEE2053451.1"/>
    <property type="molecule type" value="Genomic_DNA"/>
</dbReference>
<reference evidence="9 10" key="1">
    <citation type="submission" date="2023-07" db="EMBL/GenBank/DDBJ databases">
        <authorList>
            <person name="Girao M."/>
            <person name="Carvalho M.F."/>
        </authorList>
    </citation>
    <scope>NUCLEOTIDE SEQUENCE [LARGE SCALE GENOMIC DNA]</scope>
    <source>
        <strain evidence="9 10">66/93</strain>
    </source>
</reference>
<dbReference type="InterPro" id="IPR007221">
    <property type="entry name" value="MreC"/>
</dbReference>
<feature type="domain" description="Rod shape-determining protein MreC beta-barrel core" evidence="8">
    <location>
        <begin position="127"/>
        <end position="276"/>
    </location>
</feature>
<protein>
    <recommendedName>
        <fullName evidence="2 5">Cell shape-determining protein MreC</fullName>
    </recommendedName>
    <alternativeName>
        <fullName evidence="4 5">Cell shape protein MreC</fullName>
    </alternativeName>
</protein>
<gene>
    <name evidence="9" type="primary">mreC</name>
    <name evidence="9" type="ORF">Q8A49_23385</name>
</gene>
<evidence type="ECO:0000313" key="9">
    <source>
        <dbReference type="EMBL" id="MEE2053451.1"/>
    </source>
</evidence>
<evidence type="ECO:0000256" key="4">
    <source>
        <dbReference type="ARBA" id="ARBA00032089"/>
    </source>
</evidence>
<evidence type="ECO:0000256" key="5">
    <source>
        <dbReference type="PIRNR" id="PIRNR038471"/>
    </source>
</evidence>
<keyword evidence="3 5" id="KW-0133">Cell shape</keyword>
<comment type="caution">
    <text evidence="9">The sequence shown here is derived from an EMBL/GenBank/DDBJ whole genome shotgun (WGS) entry which is preliminary data.</text>
</comment>
<evidence type="ECO:0000256" key="2">
    <source>
        <dbReference type="ARBA" id="ARBA00013855"/>
    </source>
</evidence>
<comment type="function">
    <text evidence="5">Involved in formation and maintenance of cell shape.</text>
</comment>
<evidence type="ECO:0000256" key="7">
    <source>
        <dbReference type="SAM" id="MobiDB-lite"/>
    </source>
</evidence>
<sequence>MLRDSPRSRLVLALLVAAAVVLLVLDARPGADPVTSAARAGGELVFAPAAAGVGWAAAPAVTLYDGLREGPRAAARVAELEEANAALEAELQAARLDRNRSDQLDDLLHLSGLGAYEVVPAQAVTRSTARGYGHTVTIDTGTESGVRPDMTVVNGSGLVGRVVEAGPRTATVMLATDVKSAVGARLESTRKIGVVNGGSVPGGPEADLTLELFDMEAPVEAGDRIVTLGSHEGAPFVPGVPIGTVDEVQVAPGALSRIARLTPAVDFASLDVVGVVVAGPDDDPRDSVLPPKPKKPEKSEKPEGEQ</sequence>
<dbReference type="RefSeq" id="WP_330160402.1">
    <property type="nucleotide sequence ID" value="NZ_BAAAJA010000045.1"/>
</dbReference>
<dbReference type="Gene3D" id="2.40.10.350">
    <property type="entry name" value="Rod shape-determining protein MreC, domain 2"/>
    <property type="match status" value="1"/>
</dbReference>
<proteinExistence type="inferred from homology"/>
<evidence type="ECO:0000256" key="3">
    <source>
        <dbReference type="ARBA" id="ARBA00022960"/>
    </source>
</evidence>